<accession>A0A937D531</accession>
<dbReference type="PANTHER" id="PTHR30035">
    <property type="entry name" value="LIPOPROTEIN VACJ-RELATED"/>
    <property type="match status" value="1"/>
</dbReference>
<feature type="compositionally biased region" description="Acidic residues" evidence="3">
    <location>
        <begin position="235"/>
        <end position="247"/>
    </location>
</feature>
<dbReference type="GO" id="GO:0016020">
    <property type="term" value="C:membrane"/>
    <property type="evidence" value="ECO:0007669"/>
    <property type="project" value="InterPro"/>
</dbReference>
<proteinExistence type="inferred from homology"/>
<dbReference type="GO" id="GO:0120010">
    <property type="term" value="P:intermembrane phospholipid transfer"/>
    <property type="evidence" value="ECO:0007669"/>
    <property type="project" value="TreeGrafter"/>
</dbReference>
<dbReference type="AlphaFoldDB" id="A0A937D531"/>
<dbReference type="Proteomes" id="UP000613011">
    <property type="component" value="Unassembled WGS sequence"/>
</dbReference>
<sequence>MMFSTLGQLLSRWLLLLPLVMLGACATGPNPVDPYESWNRKVATFNERVDSVVLQPAAIAYRQAVPPLARTGVNNFFNNFNDVWSTANNVFQLRLVNAAESWMRVSVNTVFGLGGLLDIATELGIERHREDFGKTLGRWGVPTGPYMVLPLLGPSTVRDTVGMPVDYMLDPLSAIDPASAETAFAVLRVIDARSNLLRASSVLDQAALDKYSFTRDAYLQRRESQIYRGRRAQEDESDGDIPPEEGR</sequence>
<evidence type="ECO:0000256" key="1">
    <source>
        <dbReference type="ARBA" id="ARBA00010634"/>
    </source>
</evidence>
<feature type="chain" id="PRO_5037717352" evidence="4">
    <location>
        <begin position="27"/>
        <end position="247"/>
    </location>
</feature>
<evidence type="ECO:0000256" key="2">
    <source>
        <dbReference type="ARBA" id="ARBA00022729"/>
    </source>
</evidence>
<reference evidence="5" key="1">
    <citation type="submission" date="2021-01" db="EMBL/GenBank/DDBJ databases">
        <title>Ramlibacter sp. strain AW1 16S ribosomal RNA gene Genome sequencing and assembly.</title>
        <authorList>
            <person name="Kang M."/>
        </authorList>
    </citation>
    <scope>NUCLEOTIDE SEQUENCE</scope>
    <source>
        <strain evidence="5">AW1</strain>
    </source>
</reference>
<organism evidence="5 6">
    <name type="scientific">Ramlibacter aurantiacus</name>
    <dbReference type="NCBI Taxonomy" id="2801330"/>
    <lineage>
        <taxon>Bacteria</taxon>
        <taxon>Pseudomonadati</taxon>
        <taxon>Pseudomonadota</taxon>
        <taxon>Betaproteobacteria</taxon>
        <taxon>Burkholderiales</taxon>
        <taxon>Comamonadaceae</taxon>
        <taxon>Ramlibacter</taxon>
    </lineage>
</organism>
<dbReference type="PANTHER" id="PTHR30035:SF3">
    <property type="entry name" value="INTERMEMBRANE PHOSPHOLIPID TRANSPORT SYSTEM LIPOPROTEIN MLAA"/>
    <property type="match status" value="1"/>
</dbReference>
<feature type="signal peptide" evidence="4">
    <location>
        <begin position="1"/>
        <end position="26"/>
    </location>
</feature>
<evidence type="ECO:0000256" key="3">
    <source>
        <dbReference type="SAM" id="MobiDB-lite"/>
    </source>
</evidence>
<dbReference type="RefSeq" id="WP_201685378.1">
    <property type="nucleotide sequence ID" value="NZ_JAEQNA010000007.1"/>
</dbReference>
<name>A0A937D531_9BURK</name>
<gene>
    <name evidence="5" type="ORF">JI739_18350</name>
</gene>
<protein>
    <submittedName>
        <fullName evidence="5">VacJ family lipoprotein</fullName>
    </submittedName>
</protein>
<comment type="similarity">
    <text evidence="1">Belongs to the MlaA family.</text>
</comment>
<keyword evidence="2 4" id="KW-0732">Signal</keyword>
<keyword evidence="5" id="KW-0449">Lipoprotein</keyword>
<dbReference type="Pfam" id="PF04333">
    <property type="entry name" value="MlaA"/>
    <property type="match status" value="1"/>
</dbReference>
<evidence type="ECO:0000313" key="5">
    <source>
        <dbReference type="EMBL" id="MBL0422315.1"/>
    </source>
</evidence>
<evidence type="ECO:0000313" key="6">
    <source>
        <dbReference type="Proteomes" id="UP000613011"/>
    </source>
</evidence>
<feature type="region of interest" description="Disordered" evidence="3">
    <location>
        <begin position="228"/>
        <end position="247"/>
    </location>
</feature>
<evidence type="ECO:0000256" key="4">
    <source>
        <dbReference type="SAM" id="SignalP"/>
    </source>
</evidence>
<keyword evidence="6" id="KW-1185">Reference proteome</keyword>
<comment type="caution">
    <text evidence="5">The sequence shown here is derived from an EMBL/GenBank/DDBJ whole genome shotgun (WGS) entry which is preliminary data.</text>
</comment>
<dbReference type="EMBL" id="JAEQNA010000007">
    <property type="protein sequence ID" value="MBL0422315.1"/>
    <property type="molecule type" value="Genomic_DNA"/>
</dbReference>
<dbReference type="PRINTS" id="PR01805">
    <property type="entry name" value="VACJLIPOPROT"/>
</dbReference>
<dbReference type="InterPro" id="IPR007428">
    <property type="entry name" value="MlaA"/>
</dbReference>